<proteinExistence type="predicted"/>
<name>A0ABN7W8C1_GIGMA</name>
<comment type="caution">
    <text evidence="1">The sequence shown here is derived from an EMBL/GenBank/DDBJ whole genome shotgun (WGS) entry which is preliminary data.</text>
</comment>
<organism evidence="1 2">
    <name type="scientific">Gigaspora margarita</name>
    <dbReference type="NCBI Taxonomy" id="4874"/>
    <lineage>
        <taxon>Eukaryota</taxon>
        <taxon>Fungi</taxon>
        <taxon>Fungi incertae sedis</taxon>
        <taxon>Mucoromycota</taxon>
        <taxon>Glomeromycotina</taxon>
        <taxon>Glomeromycetes</taxon>
        <taxon>Diversisporales</taxon>
        <taxon>Gigasporaceae</taxon>
        <taxon>Gigaspora</taxon>
    </lineage>
</organism>
<reference evidence="1 2" key="1">
    <citation type="submission" date="2021-06" db="EMBL/GenBank/DDBJ databases">
        <authorList>
            <person name="Kallberg Y."/>
            <person name="Tangrot J."/>
            <person name="Rosling A."/>
        </authorList>
    </citation>
    <scope>NUCLEOTIDE SEQUENCE [LARGE SCALE GENOMIC DNA]</scope>
    <source>
        <strain evidence="1 2">120-4 pot B 10/14</strain>
    </source>
</reference>
<evidence type="ECO:0000313" key="1">
    <source>
        <dbReference type="EMBL" id="CAG8820977.1"/>
    </source>
</evidence>
<dbReference type="Proteomes" id="UP000789901">
    <property type="component" value="Unassembled WGS sequence"/>
</dbReference>
<keyword evidence="2" id="KW-1185">Reference proteome</keyword>
<dbReference type="EMBL" id="CAJVQB010034301">
    <property type="protein sequence ID" value="CAG8820977.1"/>
    <property type="molecule type" value="Genomic_DNA"/>
</dbReference>
<evidence type="ECO:0000313" key="2">
    <source>
        <dbReference type="Proteomes" id="UP000789901"/>
    </source>
</evidence>
<sequence length="275" mass="32443">FEVMKSQEEKEDFIPYPGFRVKLPSEIKREINDDNTDCPLPFIIESTFHQAFATVKKVRAKSKTNKHYKTIRSESEFHEIIEGHTLLIAREMQIDGLKKLIKFGFTELENELLNPLNEALAAERSALEKRKENERNIISEDGKIIENMFWNKLREKYSAFEAFTSTNKTNSSHMQIDGIVESQNETDLKRIHEKYPNIKKTIHTTMKITSENWIELRKLFEFITQIINTQVIVEGDQIAQDKNDRDEAIKELYNLLVDQEIDFYKQATKYFQEKK</sequence>
<feature type="non-terminal residue" evidence="1">
    <location>
        <position position="1"/>
    </location>
</feature>
<accession>A0ABN7W8C1</accession>
<protein>
    <submittedName>
        <fullName evidence="1">15125_t:CDS:1</fullName>
    </submittedName>
</protein>
<gene>
    <name evidence="1" type="ORF">GMARGA_LOCUS27715</name>
</gene>